<dbReference type="NCBIfam" id="NF045579">
    <property type="entry name" value="rhamnoside_JR"/>
    <property type="match status" value="1"/>
</dbReference>
<evidence type="ECO:0000256" key="3">
    <source>
        <dbReference type="SAM" id="SignalP"/>
    </source>
</evidence>
<protein>
    <submittedName>
        <fullName evidence="4">Glycoside hydrolase family 2</fullName>
    </submittedName>
</protein>
<organism evidence="4 5">
    <name type="scientific">Chitinophaga parva</name>
    <dbReference type="NCBI Taxonomy" id="2169414"/>
    <lineage>
        <taxon>Bacteria</taxon>
        <taxon>Pseudomonadati</taxon>
        <taxon>Bacteroidota</taxon>
        <taxon>Chitinophagia</taxon>
        <taxon>Chitinophagales</taxon>
        <taxon>Chitinophagaceae</taxon>
        <taxon>Chitinophaga</taxon>
    </lineage>
</organism>
<gene>
    <name evidence="4" type="ORF">DCC81_16805</name>
</gene>
<dbReference type="Gene3D" id="2.60.120.260">
    <property type="entry name" value="Galactose-binding domain-like"/>
    <property type="match status" value="1"/>
</dbReference>
<dbReference type="PANTHER" id="PTHR43817:SF1">
    <property type="entry name" value="HYDROLASE, FAMILY 43, PUTATIVE (AFU_ORTHOLOGUE AFUA_3G01660)-RELATED"/>
    <property type="match status" value="1"/>
</dbReference>
<evidence type="ECO:0000313" key="5">
    <source>
        <dbReference type="Proteomes" id="UP000244450"/>
    </source>
</evidence>
<dbReference type="InterPro" id="IPR008979">
    <property type="entry name" value="Galactose-bd-like_sf"/>
</dbReference>
<name>A0A2T7BI12_9BACT</name>
<proteinExistence type="predicted"/>
<evidence type="ECO:0000256" key="1">
    <source>
        <dbReference type="ARBA" id="ARBA00022729"/>
    </source>
</evidence>
<dbReference type="CDD" id="cd03143">
    <property type="entry name" value="A4_beta-galactosidase_middle_domain"/>
    <property type="match status" value="1"/>
</dbReference>
<dbReference type="SUPFAM" id="SSF49785">
    <property type="entry name" value="Galactose-binding domain-like"/>
    <property type="match status" value="1"/>
</dbReference>
<accession>A0A2T7BI12</accession>
<comment type="caution">
    <text evidence="4">The sequence shown here is derived from an EMBL/GenBank/DDBJ whole genome shotgun (WGS) entry which is preliminary data.</text>
</comment>
<reference evidence="4 5" key="1">
    <citation type="submission" date="2018-04" db="EMBL/GenBank/DDBJ databases">
        <title>Chitinophaga fuyangensis sp. nov., isolated from soil in a chemical factory.</title>
        <authorList>
            <person name="Chen K."/>
        </authorList>
    </citation>
    <scope>NUCLEOTIDE SEQUENCE [LARGE SCALE GENOMIC DNA]</scope>
    <source>
        <strain evidence="4 5">LY-1</strain>
    </source>
</reference>
<keyword evidence="5" id="KW-1185">Reference proteome</keyword>
<evidence type="ECO:0000313" key="4">
    <source>
        <dbReference type="EMBL" id="PUZ25908.1"/>
    </source>
</evidence>
<keyword evidence="1 3" id="KW-0732">Signal</keyword>
<dbReference type="Pfam" id="PF17132">
    <property type="entry name" value="Glyco_hydro_106"/>
    <property type="match status" value="1"/>
</dbReference>
<dbReference type="Proteomes" id="UP000244450">
    <property type="component" value="Unassembled WGS sequence"/>
</dbReference>
<feature type="signal peptide" evidence="3">
    <location>
        <begin position="1"/>
        <end position="25"/>
    </location>
</feature>
<evidence type="ECO:0000256" key="2">
    <source>
        <dbReference type="ARBA" id="ARBA00022801"/>
    </source>
</evidence>
<dbReference type="EMBL" id="QCYK01000002">
    <property type="protein sequence ID" value="PUZ25908.1"/>
    <property type="molecule type" value="Genomic_DNA"/>
</dbReference>
<dbReference type="GO" id="GO:0016787">
    <property type="term" value="F:hydrolase activity"/>
    <property type="evidence" value="ECO:0007669"/>
    <property type="project" value="UniProtKB-KW"/>
</dbReference>
<feature type="chain" id="PRO_5015457409" evidence="3">
    <location>
        <begin position="26"/>
        <end position="1072"/>
    </location>
</feature>
<dbReference type="OrthoDB" id="9761519at2"/>
<keyword evidence="2 4" id="KW-0378">Hydrolase</keyword>
<sequence length="1072" mass="118495">MPCMKRKQHFAVLLSMLFFANRLMAQGPGTALYRGFQQPPDSVKPSVYWYWLSGNVSPGGVTRDVAAMSQVGIGRAFIGNIGLGAEVPAGPVQFFSPEWWTVTRAAMQAGADHHVAIGLFNGPGWSQSGGPWIKPGQSMRYLAASTTTVQGGQYITQKLPAPGKDFQDVAVLAIPAAPAAPVWNITSELTVTGIRNLTDDNITTTVQLPDSIHRMELRLQSAAPCTVRTLVLQGGQHAFYAKGRLEVNTGAGYKEVTSFEYDRSNPADNVGFMPWAPVVIALPPTPGKDFRLLLEEARGGISLADVQLDTLARVARYPEKQLGKMFPAPQPLWDTYLWPNDSPDTAQALSTRQVLDITRFMQPDGTLRWQAPRSAEPGVKGNTATTRWTILRMGMLPTGVHNAPATPDATGLEVDKLSAMAMAAHFSAFVKRVYDSLAPAQRSAFKYVVADSYETGSQNWTDDMRTAFRKTYGYDPLPWLPVLTGRVVGSPDQSSRFLWDLRRLVADRIAYQYVGALRRESHRLGLGLWLENYGHWGFPAEFLQYGGQSDEVGGEFWSEGALGSVELRDASSAAHIYGKTKVSAESFTAALATYYRYPAMLKKRGDWSFTEGVNNTLLHVFISQPDDSLRPGINAWFGTEFNRGNTWFKEGKAFIDYVRRCNYLLQQGLPVKDVAYFIGEDAPKMSGIRQPELPQGYDFDYINAEVLLTRAQVKDGTLVLPDGLRYRVLVLPPQTTMRPALLRKLDTLVRAGAVVVGPAPQQSPSLQDYPRADAMVQQLATKLWSRETIHHAGKGMVIHDMPLRDVFALLQLQPDLEWQQQPVLFTHRRTADGSDIYFISNQADSMIAFRPVFRVKALQPTYWDAVTGSARALPEYAQTPTGTAVPLTLAPAQSVFIVFNKRAGLQAINRRNFPEQRVLQTIQGTWQLQLDSLHLQLDTLQDWTTLADKRARYFSGSGVYEISVPVDSVPAHGPVLLDLGKVSAIAHVQVNGTDAGTVWTAPWQADVSHALKRGRNTIRITVVNTWVNALVGDQQLPKAQRKLHLSYDPFHADTPLQPAGLLGPVTLRAEVQ</sequence>
<dbReference type="AlphaFoldDB" id="A0A2T7BI12"/>
<dbReference type="PANTHER" id="PTHR43817">
    <property type="entry name" value="GLYCOSYL HYDROLASE"/>
    <property type="match status" value="1"/>
</dbReference>